<dbReference type="SMART" id="SM00355">
    <property type="entry name" value="ZnF_C2H2"/>
    <property type="match status" value="2"/>
</dbReference>
<keyword evidence="4 7" id="KW-0863">Zinc-finger</keyword>
<feature type="domain" description="C2H2-type" evidence="9">
    <location>
        <begin position="18"/>
        <end position="47"/>
    </location>
</feature>
<dbReference type="InterPro" id="IPR013087">
    <property type="entry name" value="Znf_C2H2_type"/>
</dbReference>
<evidence type="ECO:0000256" key="3">
    <source>
        <dbReference type="ARBA" id="ARBA00022737"/>
    </source>
</evidence>
<keyword evidence="6" id="KW-0539">Nucleus</keyword>
<accession>A0A365N713</accession>
<feature type="region of interest" description="Disordered" evidence="8">
    <location>
        <begin position="890"/>
        <end position="912"/>
    </location>
</feature>
<comment type="subcellular location">
    <subcellularLocation>
        <location evidence="1">Nucleus</location>
    </subcellularLocation>
</comment>
<evidence type="ECO:0000256" key="5">
    <source>
        <dbReference type="ARBA" id="ARBA00022833"/>
    </source>
</evidence>
<feature type="region of interest" description="Disordered" evidence="8">
    <location>
        <begin position="1048"/>
        <end position="1120"/>
    </location>
</feature>
<feature type="compositionally biased region" description="Low complexity" evidence="8">
    <location>
        <begin position="1093"/>
        <end position="1105"/>
    </location>
</feature>
<dbReference type="CDD" id="cd12148">
    <property type="entry name" value="fungal_TF_MHR"/>
    <property type="match status" value="2"/>
</dbReference>
<evidence type="ECO:0000256" key="6">
    <source>
        <dbReference type="ARBA" id="ARBA00023242"/>
    </source>
</evidence>
<dbReference type="GO" id="GO:0000785">
    <property type="term" value="C:chromatin"/>
    <property type="evidence" value="ECO:0007669"/>
    <property type="project" value="TreeGrafter"/>
</dbReference>
<dbReference type="GO" id="GO:0000981">
    <property type="term" value="F:DNA-binding transcription factor activity, RNA polymerase II-specific"/>
    <property type="evidence" value="ECO:0007669"/>
    <property type="project" value="InterPro"/>
</dbReference>
<dbReference type="InterPro" id="IPR036236">
    <property type="entry name" value="Znf_C2H2_sf"/>
</dbReference>
<dbReference type="InterPro" id="IPR007219">
    <property type="entry name" value="XnlR_reg_dom"/>
</dbReference>
<feature type="region of interest" description="Disordered" evidence="8">
    <location>
        <begin position="76"/>
        <end position="205"/>
    </location>
</feature>
<evidence type="ECO:0000256" key="4">
    <source>
        <dbReference type="ARBA" id="ARBA00022771"/>
    </source>
</evidence>
<evidence type="ECO:0000259" key="9">
    <source>
        <dbReference type="PROSITE" id="PS50157"/>
    </source>
</evidence>
<dbReference type="GO" id="GO:0005634">
    <property type="term" value="C:nucleus"/>
    <property type="evidence" value="ECO:0007669"/>
    <property type="project" value="UniProtKB-SubCell"/>
</dbReference>
<dbReference type="InterPro" id="IPR051059">
    <property type="entry name" value="VerF-like"/>
</dbReference>
<feature type="compositionally biased region" description="Basic and acidic residues" evidence="8">
    <location>
        <begin position="88"/>
        <end position="105"/>
    </location>
</feature>
<dbReference type="SMART" id="SM00906">
    <property type="entry name" value="Fungal_trans"/>
    <property type="match status" value="2"/>
</dbReference>
<proteinExistence type="predicted"/>
<dbReference type="Pfam" id="PF04082">
    <property type="entry name" value="Fungal_trans"/>
    <property type="match status" value="2"/>
</dbReference>
<feature type="compositionally biased region" description="Basic and acidic residues" evidence="8">
    <location>
        <begin position="117"/>
        <end position="128"/>
    </location>
</feature>
<dbReference type="PROSITE" id="PS00028">
    <property type="entry name" value="ZINC_FINGER_C2H2_1"/>
    <property type="match status" value="2"/>
</dbReference>
<dbReference type="Gene3D" id="3.30.160.60">
    <property type="entry name" value="Classic Zinc Finger"/>
    <property type="match status" value="1"/>
</dbReference>
<evidence type="ECO:0000313" key="11">
    <source>
        <dbReference type="Proteomes" id="UP000251714"/>
    </source>
</evidence>
<dbReference type="GO" id="GO:0000978">
    <property type="term" value="F:RNA polymerase II cis-regulatory region sequence-specific DNA binding"/>
    <property type="evidence" value="ECO:0007669"/>
    <property type="project" value="InterPro"/>
</dbReference>
<evidence type="ECO:0000256" key="8">
    <source>
        <dbReference type="SAM" id="MobiDB-lite"/>
    </source>
</evidence>
<feature type="compositionally biased region" description="Polar residues" evidence="8">
    <location>
        <begin position="1062"/>
        <end position="1085"/>
    </location>
</feature>
<keyword evidence="2" id="KW-0479">Metal-binding</keyword>
<feature type="compositionally biased region" description="Polar residues" evidence="8">
    <location>
        <begin position="157"/>
        <end position="167"/>
    </location>
</feature>
<reference evidence="10 11" key="1">
    <citation type="submission" date="2017-12" db="EMBL/GenBank/DDBJ databases">
        <title>Genome sequence of the mycotoxigenic crop pathogen Fusarium proliferatum, strain ITEM 2341 from Date Palm.</title>
        <authorList>
            <person name="Almiman B.F."/>
            <person name="Shittu T.A."/>
            <person name="Muthumeenakshi S."/>
            <person name="Baroncelli R."/>
            <person name="Sreenivasaprasada S."/>
        </authorList>
    </citation>
    <scope>NUCLEOTIDE SEQUENCE [LARGE SCALE GENOMIC DNA]</scope>
    <source>
        <strain evidence="10 11">ITEM 2341</strain>
    </source>
</reference>
<dbReference type="Proteomes" id="UP000251714">
    <property type="component" value="Unassembled WGS sequence"/>
</dbReference>
<feature type="compositionally biased region" description="Polar residues" evidence="8">
    <location>
        <begin position="76"/>
        <end position="87"/>
    </location>
</feature>
<dbReference type="EMBL" id="PKMI01000017">
    <property type="protein sequence ID" value="RBA16516.1"/>
    <property type="molecule type" value="Genomic_DNA"/>
</dbReference>
<feature type="region of interest" description="Disordered" evidence="8">
    <location>
        <begin position="1604"/>
        <end position="1635"/>
    </location>
</feature>
<evidence type="ECO:0000256" key="1">
    <source>
        <dbReference type="ARBA" id="ARBA00004123"/>
    </source>
</evidence>
<comment type="caution">
    <text evidence="10">The sequence shown here is derived from an EMBL/GenBank/DDBJ whole genome shotgun (WGS) entry which is preliminary data.</text>
</comment>
<evidence type="ECO:0000256" key="7">
    <source>
        <dbReference type="PROSITE-ProRule" id="PRU00042"/>
    </source>
</evidence>
<dbReference type="PANTHER" id="PTHR40626">
    <property type="entry name" value="MIP31509P"/>
    <property type="match status" value="1"/>
</dbReference>
<gene>
    <name evidence="10" type="ORF">FPRO05_01240</name>
</gene>
<dbReference type="GO" id="GO:0006351">
    <property type="term" value="P:DNA-templated transcription"/>
    <property type="evidence" value="ECO:0007669"/>
    <property type="project" value="InterPro"/>
</dbReference>
<dbReference type="Pfam" id="PF00096">
    <property type="entry name" value="zf-C2H2"/>
    <property type="match status" value="1"/>
</dbReference>
<dbReference type="GO" id="GO:0008270">
    <property type="term" value="F:zinc ion binding"/>
    <property type="evidence" value="ECO:0007669"/>
    <property type="project" value="UniProtKB-KW"/>
</dbReference>
<keyword evidence="5" id="KW-0862">Zinc</keyword>
<feature type="compositionally biased region" description="Low complexity" evidence="8">
    <location>
        <begin position="1613"/>
        <end position="1625"/>
    </location>
</feature>
<protein>
    <recommendedName>
        <fullName evidence="9">C2H2-type domain-containing protein</fullName>
    </recommendedName>
</protein>
<evidence type="ECO:0000256" key="2">
    <source>
        <dbReference type="ARBA" id="ARBA00022723"/>
    </source>
</evidence>
<keyword evidence="3" id="KW-0677">Repeat</keyword>
<dbReference type="SUPFAM" id="SSF57667">
    <property type="entry name" value="beta-beta-alpha zinc fingers"/>
    <property type="match status" value="1"/>
</dbReference>
<feature type="compositionally biased region" description="Basic and acidic residues" evidence="8">
    <location>
        <begin position="177"/>
        <end position="186"/>
    </location>
</feature>
<feature type="region of interest" description="Disordered" evidence="8">
    <location>
        <begin position="1143"/>
        <end position="1162"/>
    </location>
</feature>
<name>A0A365N713_GIBIN</name>
<organism evidence="10 11">
    <name type="scientific">Gibberella intermedia</name>
    <name type="common">Bulb rot disease fungus</name>
    <name type="synonym">Fusarium proliferatum</name>
    <dbReference type="NCBI Taxonomy" id="948311"/>
    <lineage>
        <taxon>Eukaryota</taxon>
        <taxon>Fungi</taxon>
        <taxon>Dikarya</taxon>
        <taxon>Ascomycota</taxon>
        <taxon>Pezizomycotina</taxon>
        <taxon>Sordariomycetes</taxon>
        <taxon>Hypocreomycetidae</taxon>
        <taxon>Hypocreales</taxon>
        <taxon>Nectriaceae</taxon>
        <taxon>Fusarium</taxon>
        <taxon>Fusarium fujikuroi species complex</taxon>
    </lineage>
</organism>
<evidence type="ECO:0000313" key="10">
    <source>
        <dbReference type="EMBL" id="RBA16516.1"/>
    </source>
</evidence>
<dbReference type="PROSITE" id="PS50157">
    <property type="entry name" value="ZINC_FINGER_C2H2_2"/>
    <property type="match status" value="1"/>
</dbReference>
<feature type="region of interest" description="Disordered" evidence="8">
    <location>
        <begin position="519"/>
        <end position="543"/>
    </location>
</feature>
<sequence>MASSPPRQKRRKASCKEFQCTHEGCGRTYSRAEHLQRHQLNHSPKEIYYCDYPDCSFTFVRKDLYARHKLRHERQVQQYGNGRLSQRPQKEFSKLPRQRSERYSFSEDGSAWSDTQDEARETPAKERQASTTRMSMDASAIDPNNSKEFGVDGGLSRQDSGQQNDLGSASGYYADQRQLESRESSPEKQAISTLPSFRIDQMPPTDMSMPLASPELTTRPERARTQSYAMPNGLSTSNEQIMEEQHFGLSPSSTDEFTTWLFTGQGLGSNYNNFIPGNFGMAGYSNNFGQLCTDYTAQPGLMGGSYVEPINSLWFQSEPMAMATPMVDVSQFGKTGLSEHKRQSLLHYMMQRFNEISLHGSRSAADIKDEIFGSDTDAENHVLSHVNVERYLNSYWDNFHHQLPILHRPTFIPETANDFLLLAVLIMGASMLDKKGASEDSVDKISKFTTFVSWNLRWQVFMHADSHPPAKLWVIQTLLLLEVYEKMNATRVLHERAHIYFPTTLSLMRRGSALTGKQSSYASRVPTPMGSPKIGSSRLFPGPNKPGFNSSPEKWWDHWIAQEATRRAALAAFIIDATHAALFGHTPTLVIHEIKLPLPCDNTLWSSDSPSEIGCVESSLHANGVTPITFLDGLQRTLNGQRVRTSPFGRIALLAALLSVTWQMHQRDLDRSTLGTDTIPGVQERWRPKLLRAFDWWKKDYDDGVAHVKHAAFDWQRLGLSSRGGSDDGDAMETLGTVLYHLGHITVYISMPELCIFAGVPQILGRTVSSVDWRRTEAKIKEWVASPGAIGGVYHALQLIRLILLQEAPRRGVMKDASGMATAFSPSTYPKYDAGSDKLLVRAWALYYASLVLWAYGYVQDGNIEPFPDHLQYPSSSYGIPTMATEASVHSSSAQGTINTPQASHPEQTPISSHMDYEALKRERHEDLRTYLQIMIPPTIDSIKAFHLHQNQAGVAISNFSNDKADESQIISFLEPLNDPRGRRLDSLDGSEASGALRWGKRCTQSIIGYCTKRGLDCRVPEHGHKRMYMANRIEELESKLARYERDGYDGLPSTLPPRASVSATQNGQRRDSNSNPQTSHSSPQDPLHVRSRSSSFIRPSTSFSAPLAQHKYPPYDGTQTSPAATILAGSSLSSSHTFGSRVQDLLGSSRPESEPTSKPWISPEANLRHEVISHPWRLSSSDFPKLPPRDEAQRLLDTALFYIGQSQHHIDAREFSDKMWAFYQNRDDPAQMESLWVLEMILMIAIGTLFDANPEGNDDFSGVRLFEYAHRNVPTLSDLRFNGKLGIEIFALFAIYLGNMNRKEEAYLYISTAMRLAISQKYHRVCGTRHLMQSERVHMNRLWWTIYMQERRLAAATGNPPSIGDEAINIPLPTDSPGFPPVGPMCTNIRIARATGRILAVLYNPEDESESTFIPHVQDIVKSLYQISQEIPSDAVTDVYNLGRDQSLRTTASLHLMLFQATILTIRPLMLHAAKLILSGNGLTGEQLHASPLGRLSRTCAEAARRQLKVVATLRKRNMIAIFGFYDFEASFSAAFIMILAAILDSVCEENMKINPKPGLTQAMEEIQHLADHGNTYARERLQEVKRLWKVMAQKIESLQVVNVSPQGPPGEGQTTNGVTQTNGATPSGFGDLHRGELIPGDQSQTSPEDFMPLDTDLWDNFSNLWVPMPEVVEGASQQEMMMGDLPHDDFYKHCYSMYNNPDWDLTGEDVGDFAELGRHIQDS</sequence>
<dbReference type="PANTHER" id="PTHR40626:SF11">
    <property type="entry name" value="ZINC FINGER PROTEIN YPR022C"/>
    <property type="match status" value="1"/>
</dbReference>